<dbReference type="PIRSF" id="PIRSF000456">
    <property type="entry name" value="UDP-GlcNAc_acltr"/>
    <property type="match status" value="1"/>
</dbReference>
<dbReference type="FunFam" id="2.160.10.10:FF:000003">
    <property type="entry name" value="Acyl-[acyl-carrier-protein]--UDP-N-acetylglucosamine O-acyltransferase"/>
    <property type="match status" value="1"/>
</dbReference>
<evidence type="ECO:0000256" key="2">
    <source>
        <dbReference type="ARBA" id="ARBA00022490"/>
    </source>
</evidence>
<dbReference type="RefSeq" id="WP_236986971.1">
    <property type="nucleotide sequence ID" value="NZ_AP023086.1"/>
</dbReference>
<dbReference type="InterPro" id="IPR011004">
    <property type="entry name" value="Trimer_LpxA-like_sf"/>
</dbReference>
<dbReference type="Gene3D" id="1.20.1180.10">
    <property type="entry name" value="Udp N-acetylglucosamine O-acyltransferase, C-terminal domain"/>
    <property type="match status" value="1"/>
</dbReference>
<evidence type="ECO:0000313" key="13">
    <source>
        <dbReference type="Proteomes" id="UP001320119"/>
    </source>
</evidence>
<sequence>MAAPQIDARAIVDPSAVIHDDVVIGPFSIVGPDVEIGVGTRIEPHVIVKGPTTIGKNNHIYQYSSIGEATPDLKYAGEPTTLTIGDNNIIREGVTLHRGTVQDRGDTYIGNDNLLMAYVHVGHDSVIGNHCILVNNAALAGHVIVGDWAILSGFTLVHQYCHIGAHCFTGMGSAIGKDVPAFMMVAGAPAEARTINAEGLRRRGFSDADISALMKAYKLIYRRKLTLEQAIEALKELLVESAHVQTLIDSLESSSRGIVR</sequence>
<comment type="similarity">
    <text evidence="10">Belongs to the transferase hexapeptide repeat family. LpxA subfamily.</text>
</comment>
<dbReference type="Gene3D" id="2.160.10.10">
    <property type="entry name" value="Hexapeptide repeat proteins"/>
    <property type="match status" value="1"/>
</dbReference>
<dbReference type="CDD" id="cd03351">
    <property type="entry name" value="LbH_UDP-GlcNAc_AT"/>
    <property type="match status" value="1"/>
</dbReference>
<dbReference type="InterPro" id="IPR010137">
    <property type="entry name" value="Lipid_A_LpxA"/>
</dbReference>
<dbReference type="KEGG" id="marq:MARGE09_P1705"/>
<dbReference type="GO" id="GO:0005737">
    <property type="term" value="C:cytoplasm"/>
    <property type="evidence" value="ECO:0007669"/>
    <property type="project" value="UniProtKB-SubCell"/>
</dbReference>
<dbReference type="NCBIfam" id="TIGR01852">
    <property type="entry name" value="lipid_A_lpxA"/>
    <property type="match status" value="1"/>
</dbReference>
<gene>
    <name evidence="10" type="primary">lpxA</name>
    <name evidence="12" type="ORF">MARGE09_P1705</name>
</gene>
<evidence type="ECO:0000256" key="9">
    <source>
        <dbReference type="ARBA" id="ARBA00056633"/>
    </source>
</evidence>
<dbReference type="InterPro" id="IPR029098">
    <property type="entry name" value="Acetyltransf_C"/>
</dbReference>
<evidence type="ECO:0000256" key="4">
    <source>
        <dbReference type="ARBA" id="ARBA00022556"/>
    </source>
</evidence>
<keyword evidence="13" id="KW-1185">Reference proteome</keyword>
<evidence type="ECO:0000256" key="7">
    <source>
        <dbReference type="ARBA" id="ARBA00023098"/>
    </source>
</evidence>
<dbReference type="InterPro" id="IPR037157">
    <property type="entry name" value="Acetyltransf_C_sf"/>
</dbReference>
<dbReference type="PANTHER" id="PTHR43480">
    <property type="entry name" value="ACYL-[ACYL-CARRIER-PROTEIN]--UDP-N-ACETYLGLUCOSAMINE O-ACYLTRANSFERASE"/>
    <property type="match status" value="1"/>
</dbReference>
<dbReference type="Pfam" id="PF00132">
    <property type="entry name" value="Hexapep"/>
    <property type="match status" value="2"/>
</dbReference>
<dbReference type="Proteomes" id="UP001320119">
    <property type="component" value="Chromosome"/>
</dbReference>
<evidence type="ECO:0000256" key="1">
    <source>
        <dbReference type="ARBA" id="ARBA00004496"/>
    </source>
</evidence>
<proteinExistence type="inferred from homology"/>
<evidence type="ECO:0000256" key="8">
    <source>
        <dbReference type="ARBA" id="ARBA00023315"/>
    </source>
</evidence>
<dbReference type="GO" id="GO:0016020">
    <property type="term" value="C:membrane"/>
    <property type="evidence" value="ECO:0007669"/>
    <property type="project" value="GOC"/>
</dbReference>
<evidence type="ECO:0000256" key="6">
    <source>
        <dbReference type="ARBA" id="ARBA00022737"/>
    </source>
</evidence>
<dbReference type="InterPro" id="IPR001451">
    <property type="entry name" value="Hexapep"/>
</dbReference>
<dbReference type="EMBL" id="AP023086">
    <property type="protein sequence ID" value="BCD97504.1"/>
    <property type="molecule type" value="Genomic_DNA"/>
</dbReference>
<keyword evidence="7 10" id="KW-0443">Lipid metabolism</keyword>
<comment type="subcellular location">
    <subcellularLocation>
        <location evidence="1 10">Cytoplasm</location>
    </subcellularLocation>
</comment>
<name>A0AAN2BK08_9GAMM</name>
<accession>A0AAN2BK08</accession>
<dbReference type="EC" id="2.3.1.129" evidence="10"/>
<comment type="function">
    <text evidence="9 10">Involved in the biosynthesis of lipid A, a phosphorylated glycolipid that anchors the lipopolysaccharide to the outer membrane of the cell.</text>
</comment>
<dbReference type="AlphaFoldDB" id="A0AAN2BK08"/>
<keyword evidence="4 10" id="KW-0441">Lipid A biosynthesis</keyword>
<dbReference type="SUPFAM" id="SSF51161">
    <property type="entry name" value="Trimeric LpxA-like enzymes"/>
    <property type="match status" value="1"/>
</dbReference>
<evidence type="ECO:0000259" key="11">
    <source>
        <dbReference type="Pfam" id="PF13720"/>
    </source>
</evidence>
<dbReference type="GO" id="GO:0008780">
    <property type="term" value="F:acyl-[acyl-carrier-protein]-UDP-N-acetylglucosamine O-acyltransferase activity"/>
    <property type="evidence" value="ECO:0007669"/>
    <property type="project" value="UniProtKB-UniRule"/>
</dbReference>
<protein>
    <recommendedName>
        <fullName evidence="10">Acyl-[acyl-carrier-protein]--UDP-N-acetylglucosamine O-acyltransferase</fullName>
        <shortName evidence="10">UDP-N-acetylglucosamine acyltransferase</shortName>
        <ecNumber evidence="10">2.3.1.129</ecNumber>
    </recommendedName>
</protein>
<dbReference type="GO" id="GO:0009245">
    <property type="term" value="P:lipid A biosynthetic process"/>
    <property type="evidence" value="ECO:0007669"/>
    <property type="project" value="UniProtKB-UniRule"/>
</dbReference>
<feature type="domain" description="UDP N-acetylglucosamine O-acyltransferase C-terminal" evidence="11">
    <location>
        <begin position="178"/>
        <end position="259"/>
    </location>
</feature>
<comment type="pathway">
    <text evidence="10">Glycolipid biosynthesis; lipid IV(A) biosynthesis; lipid IV(A) from (3R)-3-hydroxytetradecanoyl-[acyl-carrier-protein] and UDP-N-acetyl-alpha-D-glucosamine: step 1/6.</text>
</comment>
<evidence type="ECO:0000313" key="12">
    <source>
        <dbReference type="EMBL" id="BCD97504.1"/>
    </source>
</evidence>
<keyword evidence="8 10" id="KW-0012">Acyltransferase</keyword>
<evidence type="ECO:0000256" key="3">
    <source>
        <dbReference type="ARBA" id="ARBA00022516"/>
    </source>
</evidence>
<dbReference type="NCBIfam" id="NF003657">
    <property type="entry name" value="PRK05289.1"/>
    <property type="match status" value="1"/>
</dbReference>
<keyword evidence="2 10" id="KW-0963">Cytoplasm</keyword>
<comment type="subunit">
    <text evidence="10">Homotrimer.</text>
</comment>
<keyword evidence="6 10" id="KW-0677">Repeat</keyword>
<reference evidence="12 13" key="1">
    <citation type="journal article" date="2022" name="IScience">
        <title>An ultrasensitive nanofiber-based assay for enzymatic hydrolysis and deep-sea microbial degradation of cellulose.</title>
        <authorList>
            <person name="Tsudome M."/>
            <person name="Tachioka M."/>
            <person name="Miyazaki M."/>
            <person name="Uchimura K."/>
            <person name="Tsuda M."/>
            <person name="Takaki Y."/>
            <person name="Deguchi S."/>
        </authorList>
    </citation>
    <scope>NUCLEOTIDE SEQUENCE [LARGE SCALE GENOMIC DNA]</scope>
    <source>
        <strain evidence="12 13">GE09</strain>
    </source>
</reference>
<keyword evidence="3 10" id="KW-0444">Lipid biosynthesis</keyword>
<dbReference type="HAMAP" id="MF_00387">
    <property type="entry name" value="LpxA"/>
    <property type="match status" value="1"/>
</dbReference>
<comment type="catalytic activity">
    <reaction evidence="10">
        <text>a (3R)-hydroxyacyl-[ACP] + UDP-N-acetyl-alpha-D-glucosamine = a UDP-3-O-[(3R)-3-hydroxyacyl]-N-acetyl-alpha-D-glucosamine + holo-[ACP]</text>
        <dbReference type="Rhea" id="RHEA:67812"/>
        <dbReference type="Rhea" id="RHEA-COMP:9685"/>
        <dbReference type="Rhea" id="RHEA-COMP:9945"/>
        <dbReference type="ChEBI" id="CHEBI:57705"/>
        <dbReference type="ChEBI" id="CHEBI:64479"/>
        <dbReference type="ChEBI" id="CHEBI:78827"/>
        <dbReference type="ChEBI" id="CHEBI:173225"/>
        <dbReference type="EC" id="2.3.1.129"/>
    </reaction>
</comment>
<dbReference type="Pfam" id="PF13720">
    <property type="entry name" value="Acetyltransf_11"/>
    <property type="match status" value="1"/>
</dbReference>
<keyword evidence="5 10" id="KW-0808">Transferase</keyword>
<organism evidence="12 13">
    <name type="scientific">Marinagarivorans cellulosilyticus</name>
    <dbReference type="NCBI Taxonomy" id="2721545"/>
    <lineage>
        <taxon>Bacteria</taxon>
        <taxon>Pseudomonadati</taxon>
        <taxon>Pseudomonadota</taxon>
        <taxon>Gammaproteobacteria</taxon>
        <taxon>Cellvibrionales</taxon>
        <taxon>Cellvibrionaceae</taxon>
        <taxon>Marinagarivorans</taxon>
    </lineage>
</organism>
<evidence type="ECO:0000256" key="5">
    <source>
        <dbReference type="ARBA" id="ARBA00022679"/>
    </source>
</evidence>
<dbReference type="PANTHER" id="PTHR43480:SF1">
    <property type="entry name" value="ACYL-[ACYL-CARRIER-PROTEIN]--UDP-N-ACETYLGLUCOSAMINE O-ACYLTRANSFERASE, MITOCHONDRIAL-RELATED"/>
    <property type="match status" value="1"/>
</dbReference>
<evidence type="ECO:0000256" key="10">
    <source>
        <dbReference type="HAMAP-Rule" id="MF_00387"/>
    </source>
</evidence>